<dbReference type="Pfam" id="PF01632">
    <property type="entry name" value="Ribosomal_L35p"/>
    <property type="match status" value="1"/>
</dbReference>
<evidence type="ECO:0000256" key="2">
    <source>
        <dbReference type="ARBA" id="ARBA00022980"/>
    </source>
</evidence>
<dbReference type="HAMAP" id="MF_00514">
    <property type="entry name" value="Ribosomal_bL35"/>
    <property type="match status" value="1"/>
</dbReference>
<dbReference type="GO" id="GO:0006412">
    <property type="term" value="P:translation"/>
    <property type="evidence" value="ECO:0007669"/>
    <property type="project" value="UniProtKB-UniRule"/>
</dbReference>
<reference evidence="7" key="1">
    <citation type="submission" date="2020-01" db="EMBL/GenBank/DDBJ databases">
        <authorList>
            <person name="Meier V. D."/>
            <person name="Meier V D."/>
        </authorList>
    </citation>
    <scope>NUCLEOTIDE SEQUENCE</scope>
    <source>
        <strain evidence="7">HLG_WM_MAG_02</strain>
    </source>
</reference>
<dbReference type="GO" id="GO:0022625">
    <property type="term" value="C:cytosolic large ribosomal subunit"/>
    <property type="evidence" value="ECO:0007669"/>
    <property type="project" value="TreeGrafter"/>
</dbReference>
<dbReference type="PRINTS" id="PR00064">
    <property type="entry name" value="RIBOSOMALL35"/>
</dbReference>
<evidence type="ECO:0000256" key="6">
    <source>
        <dbReference type="RuleBase" id="RU000568"/>
    </source>
</evidence>
<dbReference type="SUPFAM" id="SSF143034">
    <property type="entry name" value="L35p-like"/>
    <property type="match status" value="1"/>
</dbReference>
<keyword evidence="2 5" id="KW-0689">Ribosomal protein</keyword>
<evidence type="ECO:0000256" key="4">
    <source>
        <dbReference type="ARBA" id="ARBA00071664"/>
    </source>
</evidence>
<dbReference type="InterPro" id="IPR021137">
    <property type="entry name" value="Ribosomal_bL35-like"/>
</dbReference>
<dbReference type="EMBL" id="CACVAZ010000163">
    <property type="protein sequence ID" value="CAA6823271.1"/>
    <property type="molecule type" value="Genomic_DNA"/>
</dbReference>
<dbReference type="AlphaFoldDB" id="A0A6S6TJY5"/>
<sequence length="68" mass="7619">MKGTNMPKMKSVKGAVKRFKVKKSGKIKRGTAFRSHILTKVDGASHRAMRSPKYVSKADEAKIKEMIN</sequence>
<comment type="similarity">
    <text evidence="1 5 6">Belongs to the bacterial ribosomal protein bL35 family.</text>
</comment>
<dbReference type="FunFam" id="4.10.410.60:FF:000001">
    <property type="entry name" value="50S ribosomal protein L35"/>
    <property type="match status" value="1"/>
</dbReference>
<protein>
    <recommendedName>
        <fullName evidence="4 5">Large ribosomal subunit protein bL35</fullName>
    </recommendedName>
</protein>
<keyword evidence="3 5" id="KW-0687">Ribonucleoprotein</keyword>
<evidence type="ECO:0000256" key="1">
    <source>
        <dbReference type="ARBA" id="ARBA00006598"/>
    </source>
</evidence>
<accession>A0A6S6TJY5</accession>
<dbReference type="GO" id="GO:0003735">
    <property type="term" value="F:structural constituent of ribosome"/>
    <property type="evidence" value="ECO:0007669"/>
    <property type="project" value="InterPro"/>
</dbReference>
<name>A0A6S6TJY5_9BACT</name>
<evidence type="ECO:0000256" key="3">
    <source>
        <dbReference type="ARBA" id="ARBA00023274"/>
    </source>
</evidence>
<dbReference type="InterPro" id="IPR018265">
    <property type="entry name" value="Ribosomal_bL35_CS"/>
</dbReference>
<organism evidence="7">
    <name type="scientific">uncultured Sulfurovum sp</name>
    <dbReference type="NCBI Taxonomy" id="269237"/>
    <lineage>
        <taxon>Bacteria</taxon>
        <taxon>Pseudomonadati</taxon>
        <taxon>Campylobacterota</taxon>
        <taxon>Epsilonproteobacteria</taxon>
        <taxon>Campylobacterales</taxon>
        <taxon>Sulfurovaceae</taxon>
        <taxon>Sulfurovum</taxon>
        <taxon>environmental samples</taxon>
    </lineage>
</organism>
<dbReference type="InterPro" id="IPR001706">
    <property type="entry name" value="Ribosomal_bL35"/>
</dbReference>
<dbReference type="NCBIfam" id="TIGR00001">
    <property type="entry name" value="rpmI_bact"/>
    <property type="match status" value="1"/>
</dbReference>
<dbReference type="PANTHER" id="PTHR33343:SF1">
    <property type="entry name" value="LARGE RIBOSOMAL SUBUNIT PROTEIN BL35M"/>
    <property type="match status" value="1"/>
</dbReference>
<evidence type="ECO:0000256" key="5">
    <source>
        <dbReference type="HAMAP-Rule" id="MF_00514"/>
    </source>
</evidence>
<dbReference type="InterPro" id="IPR037229">
    <property type="entry name" value="Ribosomal_bL35_sf"/>
</dbReference>
<dbReference type="PANTHER" id="PTHR33343">
    <property type="entry name" value="54S RIBOSOMAL PROTEIN BL35M"/>
    <property type="match status" value="1"/>
</dbReference>
<gene>
    <name evidence="5" type="primary">rpmI</name>
    <name evidence="7" type="ORF">HELGO_WM22038</name>
</gene>
<dbReference type="PROSITE" id="PS00936">
    <property type="entry name" value="RIBOSOMAL_L35"/>
    <property type="match status" value="1"/>
</dbReference>
<proteinExistence type="inferred from homology"/>
<dbReference type="Gene3D" id="4.10.410.60">
    <property type="match status" value="1"/>
</dbReference>
<evidence type="ECO:0000313" key="7">
    <source>
        <dbReference type="EMBL" id="CAA6823271.1"/>
    </source>
</evidence>